<keyword evidence="1" id="KW-1133">Transmembrane helix</keyword>
<gene>
    <name evidence="2" type="ORF">DN062_18055</name>
</gene>
<proteinExistence type="predicted"/>
<keyword evidence="1" id="KW-0812">Transmembrane</keyword>
<dbReference type="AlphaFoldDB" id="A0A364NHV8"/>
<dbReference type="Proteomes" id="UP000250744">
    <property type="component" value="Unassembled WGS sequence"/>
</dbReference>
<protein>
    <submittedName>
        <fullName evidence="2">Uncharacterized protein</fullName>
    </submittedName>
</protein>
<evidence type="ECO:0000313" key="3">
    <source>
        <dbReference type="Proteomes" id="UP000250744"/>
    </source>
</evidence>
<reference evidence="2 3" key="1">
    <citation type="submission" date="2018-06" db="EMBL/GenBank/DDBJ databases">
        <title>Nitrincola tibetense sp. nov., isolated from Lake XuguoCo on Tibetan Plateau.</title>
        <authorList>
            <person name="Xing P."/>
        </authorList>
    </citation>
    <scope>NUCLEOTIDE SEQUENCE [LARGE SCALE GENOMIC DNA]</scope>
    <source>
        <strain evidence="3">xg18</strain>
    </source>
</reference>
<dbReference type="EMBL" id="QKRX01000025">
    <property type="protein sequence ID" value="RAU16467.1"/>
    <property type="molecule type" value="Genomic_DNA"/>
</dbReference>
<accession>A0A364NHV8</accession>
<sequence>MISMMARSLDEMALVCILGFLAVTILLIFIIDHKLQFAGFFEESAGGMCLLLPAQCLASSLMEKRERLDYSL</sequence>
<evidence type="ECO:0000256" key="1">
    <source>
        <dbReference type="SAM" id="Phobius"/>
    </source>
</evidence>
<name>A0A364NHV8_9GAMM</name>
<keyword evidence="1" id="KW-0472">Membrane</keyword>
<comment type="caution">
    <text evidence="2">The sequence shown here is derived from an EMBL/GenBank/DDBJ whole genome shotgun (WGS) entry which is preliminary data.</text>
</comment>
<organism evidence="2 3">
    <name type="scientific">Nitrincola tibetensis</name>
    <dbReference type="NCBI Taxonomy" id="2219697"/>
    <lineage>
        <taxon>Bacteria</taxon>
        <taxon>Pseudomonadati</taxon>
        <taxon>Pseudomonadota</taxon>
        <taxon>Gammaproteobacteria</taxon>
        <taxon>Oceanospirillales</taxon>
        <taxon>Oceanospirillaceae</taxon>
        <taxon>Nitrincola</taxon>
    </lineage>
</organism>
<keyword evidence="3" id="KW-1185">Reference proteome</keyword>
<evidence type="ECO:0000313" key="2">
    <source>
        <dbReference type="EMBL" id="RAU16467.1"/>
    </source>
</evidence>
<feature type="transmembrane region" description="Helical" evidence="1">
    <location>
        <begin position="12"/>
        <end position="31"/>
    </location>
</feature>